<gene>
    <name evidence="2" type="ORF">H072_1484</name>
</gene>
<evidence type="ECO:0000256" key="1">
    <source>
        <dbReference type="SAM" id="MobiDB-lite"/>
    </source>
</evidence>
<dbReference type="HOGENOM" id="CLU_503445_0_0_1"/>
<feature type="compositionally biased region" description="Basic and acidic residues" evidence="1">
    <location>
        <begin position="269"/>
        <end position="285"/>
    </location>
</feature>
<feature type="compositionally biased region" description="Basic and acidic residues" evidence="1">
    <location>
        <begin position="319"/>
        <end position="329"/>
    </location>
</feature>
<dbReference type="EMBL" id="AQGS01000044">
    <property type="protein sequence ID" value="EPS44504.1"/>
    <property type="molecule type" value="Genomic_DNA"/>
</dbReference>
<name>S8ANS6_DACHA</name>
<evidence type="ECO:0000313" key="2">
    <source>
        <dbReference type="EMBL" id="EPS44504.1"/>
    </source>
</evidence>
<comment type="caution">
    <text evidence="2">The sequence shown here is derived from an EMBL/GenBank/DDBJ whole genome shotgun (WGS) entry which is preliminary data.</text>
</comment>
<feature type="region of interest" description="Disordered" evidence="1">
    <location>
        <begin position="269"/>
        <end position="351"/>
    </location>
</feature>
<organism evidence="2 3">
    <name type="scientific">Dactylellina haptotyla (strain CBS 200.50)</name>
    <name type="common">Nematode-trapping fungus</name>
    <name type="synonym">Monacrosporium haptotylum</name>
    <dbReference type="NCBI Taxonomy" id="1284197"/>
    <lineage>
        <taxon>Eukaryota</taxon>
        <taxon>Fungi</taxon>
        <taxon>Dikarya</taxon>
        <taxon>Ascomycota</taxon>
        <taxon>Pezizomycotina</taxon>
        <taxon>Orbiliomycetes</taxon>
        <taxon>Orbiliales</taxon>
        <taxon>Orbiliaceae</taxon>
        <taxon>Dactylellina</taxon>
    </lineage>
</organism>
<dbReference type="Proteomes" id="UP000015100">
    <property type="component" value="Unassembled WGS sequence"/>
</dbReference>
<evidence type="ECO:0000313" key="3">
    <source>
        <dbReference type="Proteomes" id="UP000015100"/>
    </source>
</evidence>
<feature type="compositionally biased region" description="Basic and acidic residues" evidence="1">
    <location>
        <begin position="396"/>
        <end position="407"/>
    </location>
</feature>
<accession>S8ANS6</accession>
<reference evidence="2 3" key="1">
    <citation type="journal article" date="2013" name="PLoS Genet.">
        <title>Genomic mechanisms accounting for the adaptation to parasitism in nematode-trapping fungi.</title>
        <authorList>
            <person name="Meerupati T."/>
            <person name="Andersson K.M."/>
            <person name="Friman E."/>
            <person name="Kumar D."/>
            <person name="Tunlid A."/>
            <person name="Ahren D."/>
        </authorList>
    </citation>
    <scope>NUCLEOTIDE SEQUENCE [LARGE SCALE GENOMIC DNA]</scope>
    <source>
        <strain evidence="2 3">CBS 200.50</strain>
    </source>
</reference>
<feature type="region of interest" description="Disordered" evidence="1">
    <location>
        <begin position="137"/>
        <end position="162"/>
    </location>
</feature>
<feature type="region of interest" description="Disordered" evidence="1">
    <location>
        <begin position="443"/>
        <end position="483"/>
    </location>
</feature>
<dbReference type="AlphaFoldDB" id="S8ANS6"/>
<feature type="region of interest" description="Disordered" evidence="1">
    <location>
        <begin position="363"/>
        <end position="408"/>
    </location>
</feature>
<keyword evidence="3" id="KW-1185">Reference proteome</keyword>
<sequence length="541" mass="61315">MSSNDKSWLGGEDGRESHEFQQSTTPALSIINEGIRGSLQRTILNKPDWMNIDLTELDTVLQDKDNLMLDAGDLYESVVAEYSLQLTTPQKRRHPPDTQNPPASPTKRSKGKENICPRDNPNGVEWILQHHPDLIVKLPDEPKPSEALASDKKAEQGDRDLKSCEEYIDPWTPPDGKIDYESQEIHLAIEMSKKIFKHNLALTYADQQRVQQKVDEVSASFQGTAEAREKAIERVKDKARMEISWEKTVELCKRIVWERANKLTWEELQQKHDEEEPQAEAEKEASVPPSEISVTGMKENIPPNLEASQEDPEPILVDSDIKPNPEDLAIKPAENMSLSQQEEPKPEKKSKQLVVVKTAVKPDAKPGIPAKDILQSIKKPSIAAQGDPKPKIASHPRKETLKPEKKTTFRAGDGLLTFNRLEQFNKKYKQGHQNMLAKEQRMREDIRKNHREQAAASQMKHQQGGLGPGPQSKAPEAKMPIPNPKYLNKVFGIKQMIDSDPETRYAMMKHNEFVQLNDEDLEEIPYSRPGEKPLWLGKPLG</sequence>
<protein>
    <submittedName>
        <fullName evidence="2">Uncharacterized protein</fullName>
    </submittedName>
</protein>
<feature type="region of interest" description="Disordered" evidence="1">
    <location>
        <begin position="522"/>
        <end position="541"/>
    </location>
</feature>
<feature type="compositionally biased region" description="Basic and acidic residues" evidence="1">
    <location>
        <begin position="443"/>
        <end position="453"/>
    </location>
</feature>
<reference evidence="3" key="2">
    <citation type="submission" date="2013-04" db="EMBL/GenBank/DDBJ databases">
        <title>Genomic mechanisms accounting for the adaptation to parasitism in nematode-trapping fungi.</title>
        <authorList>
            <person name="Ahren D.G."/>
        </authorList>
    </citation>
    <scope>NUCLEOTIDE SEQUENCE [LARGE SCALE GENOMIC DNA]</scope>
    <source>
        <strain evidence="3">CBS 200.50</strain>
    </source>
</reference>
<feature type="region of interest" description="Disordered" evidence="1">
    <location>
        <begin position="1"/>
        <end position="25"/>
    </location>
</feature>
<proteinExistence type="predicted"/>
<feature type="region of interest" description="Disordered" evidence="1">
    <location>
        <begin position="86"/>
        <end position="123"/>
    </location>
</feature>
<dbReference type="OrthoDB" id="10683542at2759"/>